<feature type="compositionally biased region" description="Polar residues" evidence="7">
    <location>
        <begin position="1"/>
        <end position="25"/>
    </location>
</feature>
<reference evidence="9" key="1">
    <citation type="submission" date="2023-05" db="EMBL/GenBank/DDBJ databases">
        <title>Genome and transcriptome analyses reveal genes involved in the formation of fine ridges on petal epidermal cells in Hibiscus trionum.</title>
        <authorList>
            <person name="Koshimizu S."/>
            <person name="Masuda S."/>
            <person name="Ishii T."/>
            <person name="Shirasu K."/>
            <person name="Hoshino A."/>
            <person name="Arita M."/>
        </authorList>
    </citation>
    <scope>NUCLEOTIDE SEQUENCE</scope>
    <source>
        <strain evidence="9">Hamamatsu line</strain>
    </source>
</reference>
<dbReference type="InterPro" id="IPR056511">
    <property type="entry name" value="IDM1_C"/>
</dbReference>
<evidence type="ECO:0000256" key="5">
    <source>
        <dbReference type="ARBA" id="ARBA00023242"/>
    </source>
</evidence>
<dbReference type="InterPro" id="IPR011011">
    <property type="entry name" value="Znf_FYVE_PHD"/>
</dbReference>
<proteinExistence type="predicted"/>
<keyword evidence="5" id="KW-0539">Nucleus</keyword>
<dbReference type="SUPFAM" id="SSF57903">
    <property type="entry name" value="FYVE/PHD zinc finger"/>
    <property type="match status" value="1"/>
</dbReference>
<dbReference type="PANTHER" id="PTHR46309:SF5">
    <property type="entry name" value="GNAT FAMILY ACETYLTRANSFERASE"/>
    <property type="match status" value="1"/>
</dbReference>
<dbReference type="GO" id="GO:0006357">
    <property type="term" value="P:regulation of transcription by RNA polymerase II"/>
    <property type="evidence" value="ECO:0007669"/>
    <property type="project" value="TreeGrafter"/>
</dbReference>
<dbReference type="GO" id="GO:0003714">
    <property type="term" value="F:transcription corepressor activity"/>
    <property type="evidence" value="ECO:0007669"/>
    <property type="project" value="InterPro"/>
</dbReference>
<evidence type="ECO:0000259" key="8">
    <source>
        <dbReference type="PROSITE" id="PS50016"/>
    </source>
</evidence>
<dbReference type="Pfam" id="PF00628">
    <property type="entry name" value="PHD"/>
    <property type="match status" value="1"/>
</dbReference>
<comment type="caution">
    <text evidence="9">The sequence shown here is derived from an EMBL/GenBank/DDBJ whole genome shotgun (WGS) entry which is preliminary data.</text>
</comment>
<dbReference type="GO" id="GO:0005634">
    <property type="term" value="C:nucleus"/>
    <property type="evidence" value="ECO:0007669"/>
    <property type="project" value="UniProtKB-SubCell"/>
</dbReference>
<dbReference type="PANTHER" id="PTHR46309">
    <property type="entry name" value="PHD FINGER PROTEIN 12"/>
    <property type="match status" value="1"/>
</dbReference>
<dbReference type="InterPro" id="IPR001965">
    <property type="entry name" value="Znf_PHD"/>
</dbReference>
<dbReference type="Pfam" id="PF23209">
    <property type="entry name" value="IDM1_C"/>
    <property type="match status" value="1"/>
</dbReference>
<keyword evidence="10" id="KW-1185">Reference proteome</keyword>
<protein>
    <recommendedName>
        <fullName evidence="8">PHD-type domain-containing protein</fullName>
    </recommendedName>
</protein>
<keyword evidence="3 6" id="KW-0863">Zinc-finger</keyword>
<dbReference type="SMART" id="SM00249">
    <property type="entry name" value="PHD"/>
    <property type="match status" value="2"/>
</dbReference>
<dbReference type="OrthoDB" id="429143at2759"/>
<dbReference type="Proteomes" id="UP001165190">
    <property type="component" value="Unassembled WGS sequence"/>
</dbReference>
<name>A0A9W7GSM1_HIBTR</name>
<evidence type="ECO:0000256" key="6">
    <source>
        <dbReference type="PROSITE-ProRule" id="PRU00146"/>
    </source>
</evidence>
<feature type="region of interest" description="Disordered" evidence="7">
    <location>
        <begin position="1"/>
        <end position="95"/>
    </location>
</feature>
<sequence>MAYNFRNRNLLNSRGTYFGSSGSDNESYDSDPDFGTPTRLPRRSMPRAAGIGIPGSEGENSGGNTERKRSGRPPRSNANGEEDTRGLIERHRRRKRSKFSLVPHVPIITKRSVVSWLISLGILKENEEVWYVDIPSGNILGEGKVTREGIECNCCSCPVTAREFEVHAGRKTKRPYQHIVQAVSQHSLFACQIKAWGHKEEKERRKFNNIQPAPKAVDKSDDACMICADGGDLICCEKCPSTFHPKCIFMESIPQGDWLCFYCVCKYCGTANGVLKKCTQCEKLYHGKCGGEKLDLMNTPAALFCGKSCRMIYQRLQRLLGVRNDLRDGLSWTLVQRRDKPLDGSCADDNYTRVEGNSKIGIAWQVMNECFLSTIDRHTRANIVQSIVYNRGSNFTRINYSSFYTAVLEKEDEMICAASIRVHGKMLAEMPFIGTRRQYRRQGMANILEKCVESTLCSLNIEKLVIPSMNDLTCMWMDKYFFAPVEDESLKQALSVYNTVMFPAQVVKLHKTLAMLPDLNQGPPETNANL</sequence>
<evidence type="ECO:0000313" key="9">
    <source>
        <dbReference type="EMBL" id="GMI63578.1"/>
    </source>
</evidence>
<keyword evidence="4" id="KW-0862">Zinc</keyword>
<evidence type="ECO:0000256" key="3">
    <source>
        <dbReference type="ARBA" id="ARBA00022771"/>
    </source>
</evidence>
<dbReference type="PROSITE" id="PS01359">
    <property type="entry name" value="ZF_PHD_1"/>
    <property type="match status" value="1"/>
</dbReference>
<comment type="subcellular location">
    <subcellularLocation>
        <location evidence="1">Nucleus</location>
    </subcellularLocation>
</comment>
<dbReference type="Gene3D" id="3.30.40.10">
    <property type="entry name" value="Zinc/RING finger domain, C3HC4 (zinc finger)"/>
    <property type="match status" value="1"/>
</dbReference>
<evidence type="ECO:0000256" key="1">
    <source>
        <dbReference type="ARBA" id="ARBA00004123"/>
    </source>
</evidence>
<dbReference type="EMBL" id="BSYR01000001">
    <property type="protein sequence ID" value="GMI63578.1"/>
    <property type="molecule type" value="Genomic_DNA"/>
</dbReference>
<evidence type="ECO:0000313" key="10">
    <source>
        <dbReference type="Proteomes" id="UP001165190"/>
    </source>
</evidence>
<dbReference type="InterPro" id="IPR013083">
    <property type="entry name" value="Znf_RING/FYVE/PHD"/>
</dbReference>
<dbReference type="SUPFAM" id="SSF55729">
    <property type="entry name" value="Acyl-CoA N-acyltransferases (Nat)"/>
    <property type="match status" value="1"/>
</dbReference>
<dbReference type="InterPro" id="IPR032308">
    <property type="entry name" value="TDBD"/>
</dbReference>
<dbReference type="InterPro" id="IPR042163">
    <property type="entry name" value="PHF12"/>
</dbReference>
<evidence type="ECO:0000256" key="4">
    <source>
        <dbReference type="ARBA" id="ARBA00022833"/>
    </source>
</evidence>
<dbReference type="PROSITE" id="PS50016">
    <property type="entry name" value="ZF_PHD_2"/>
    <property type="match status" value="1"/>
</dbReference>
<evidence type="ECO:0000256" key="7">
    <source>
        <dbReference type="SAM" id="MobiDB-lite"/>
    </source>
</evidence>
<dbReference type="InterPro" id="IPR019786">
    <property type="entry name" value="Zinc_finger_PHD-type_CS"/>
</dbReference>
<organism evidence="9 10">
    <name type="scientific">Hibiscus trionum</name>
    <name type="common">Flower of an hour</name>
    <dbReference type="NCBI Taxonomy" id="183268"/>
    <lineage>
        <taxon>Eukaryota</taxon>
        <taxon>Viridiplantae</taxon>
        <taxon>Streptophyta</taxon>
        <taxon>Embryophyta</taxon>
        <taxon>Tracheophyta</taxon>
        <taxon>Spermatophyta</taxon>
        <taxon>Magnoliopsida</taxon>
        <taxon>eudicotyledons</taxon>
        <taxon>Gunneridae</taxon>
        <taxon>Pentapetalae</taxon>
        <taxon>rosids</taxon>
        <taxon>malvids</taxon>
        <taxon>Malvales</taxon>
        <taxon>Malvaceae</taxon>
        <taxon>Malvoideae</taxon>
        <taxon>Hibiscus</taxon>
    </lineage>
</organism>
<accession>A0A9W7GSM1</accession>
<dbReference type="GO" id="GO:0008270">
    <property type="term" value="F:zinc ion binding"/>
    <property type="evidence" value="ECO:0007669"/>
    <property type="project" value="UniProtKB-KW"/>
</dbReference>
<keyword evidence="2" id="KW-0479">Metal-binding</keyword>
<dbReference type="InterPro" id="IPR016181">
    <property type="entry name" value="Acyl_CoA_acyltransferase"/>
</dbReference>
<dbReference type="AlphaFoldDB" id="A0A9W7GSM1"/>
<feature type="compositionally biased region" description="Low complexity" evidence="7">
    <location>
        <begin position="50"/>
        <end position="64"/>
    </location>
</feature>
<evidence type="ECO:0000256" key="2">
    <source>
        <dbReference type="ARBA" id="ARBA00022723"/>
    </source>
</evidence>
<feature type="domain" description="PHD-type" evidence="8">
    <location>
        <begin position="221"/>
        <end position="266"/>
    </location>
</feature>
<gene>
    <name evidence="9" type="ORF">HRI_000027100</name>
</gene>
<dbReference type="InterPro" id="IPR019787">
    <property type="entry name" value="Znf_PHD-finger"/>
</dbReference>
<dbReference type="Pfam" id="PF16135">
    <property type="entry name" value="TDBD"/>
    <property type="match status" value="1"/>
</dbReference>